<organism evidence="1 2">
    <name type="scientific">Oryza sativa subsp. japonica</name>
    <name type="common">Rice</name>
    <dbReference type="NCBI Taxonomy" id="39947"/>
    <lineage>
        <taxon>Eukaryota</taxon>
        <taxon>Viridiplantae</taxon>
        <taxon>Streptophyta</taxon>
        <taxon>Embryophyta</taxon>
        <taxon>Tracheophyta</taxon>
        <taxon>Spermatophyta</taxon>
        <taxon>Magnoliopsida</taxon>
        <taxon>Liliopsida</taxon>
        <taxon>Poales</taxon>
        <taxon>Poaceae</taxon>
        <taxon>BOP clade</taxon>
        <taxon>Oryzoideae</taxon>
        <taxon>Oryzeae</taxon>
        <taxon>Oryzinae</taxon>
        <taxon>Oryza</taxon>
        <taxon>Oryza sativa</taxon>
    </lineage>
</organism>
<sequence>MSDNVLSRLQRADPVATAMSAACCGRIQCWRHRRGSSDDDGFQQADLMIVLFDFVSIFEFVLYSP</sequence>
<dbReference type="EMBL" id="AP003682">
    <property type="protein sequence ID" value="BAD53664.1"/>
    <property type="molecule type" value="Genomic_DNA"/>
</dbReference>
<dbReference type="AlphaFoldDB" id="Q5Z9E3"/>
<gene>
    <name evidence="1" type="primary">P0427B07.12</name>
</gene>
<evidence type="ECO:0000313" key="2">
    <source>
        <dbReference type="Proteomes" id="UP000000763"/>
    </source>
</evidence>
<reference evidence="2" key="1">
    <citation type="journal article" date="2005" name="Nature">
        <title>The map-based sequence of the rice genome.</title>
        <authorList>
            <consortium name="International rice genome sequencing project (IRGSP)"/>
            <person name="Matsumoto T."/>
            <person name="Wu J."/>
            <person name="Kanamori H."/>
            <person name="Katayose Y."/>
            <person name="Fujisawa M."/>
            <person name="Namiki N."/>
            <person name="Mizuno H."/>
            <person name="Yamamoto K."/>
            <person name="Antonio B.A."/>
            <person name="Baba T."/>
            <person name="Sakata K."/>
            <person name="Nagamura Y."/>
            <person name="Aoki H."/>
            <person name="Arikawa K."/>
            <person name="Arita K."/>
            <person name="Bito T."/>
            <person name="Chiden Y."/>
            <person name="Fujitsuka N."/>
            <person name="Fukunaka R."/>
            <person name="Hamada M."/>
            <person name="Harada C."/>
            <person name="Hayashi A."/>
            <person name="Hijishita S."/>
            <person name="Honda M."/>
            <person name="Hosokawa S."/>
            <person name="Ichikawa Y."/>
            <person name="Idonuma A."/>
            <person name="Iijima M."/>
            <person name="Ikeda M."/>
            <person name="Ikeno M."/>
            <person name="Ito K."/>
            <person name="Ito S."/>
            <person name="Ito T."/>
            <person name="Ito Y."/>
            <person name="Ito Y."/>
            <person name="Iwabuchi A."/>
            <person name="Kamiya K."/>
            <person name="Karasawa W."/>
            <person name="Kurita K."/>
            <person name="Katagiri S."/>
            <person name="Kikuta A."/>
            <person name="Kobayashi H."/>
            <person name="Kobayashi N."/>
            <person name="Machita K."/>
            <person name="Maehara T."/>
            <person name="Masukawa M."/>
            <person name="Mizubayashi T."/>
            <person name="Mukai Y."/>
            <person name="Nagasaki H."/>
            <person name="Nagata Y."/>
            <person name="Naito S."/>
            <person name="Nakashima M."/>
            <person name="Nakama Y."/>
            <person name="Nakamichi Y."/>
            <person name="Nakamura M."/>
            <person name="Meguro A."/>
            <person name="Negishi M."/>
            <person name="Ohta I."/>
            <person name="Ohta T."/>
            <person name="Okamoto M."/>
            <person name="Ono N."/>
            <person name="Saji S."/>
            <person name="Sakaguchi M."/>
            <person name="Sakai K."/>
            <person name="Shibata M."/>
            <person name="Shimokawa T."/>
            <person name="Song J."/>
            <person name="Takazaki Y."/>
            <person name="Terasawa K."/>
            <person name="Tsugane M."/>
            <person name="Tsuji K."/>
            <person name="Ueda S."/>
            <person name="Waki K."/>
            <person name="Yamagata H."/>
            <person name="Yamamoto M."/>
            <person name="Yamamoto S."/>
            <person name="Yamane H."/>
            <person name="Yoshiki S."/>
            <person name="Yoshihara R."/>
            <person name="Yukawa K."/>
            <person name="Zhong H."/>
            <person name="Yano M."/>
            <person name="Yuan Q."/>
            <person name="Ouyang S."/>
            <person name="Liu J."/>
            <person name="Jones K.M."/>
            <person name="Gansberger K."/>
            <person name="Moffat K."/>
            <person name="Hill J."/>
            <person name="Bera J."/>
            <person name="Fadrosh D."/>
            <person name="Jin S."/>
            <person name="Johri S."/>
            <person name="Kim M."/>
            <person name="Overton L."/>
            <person name="Reardon M."/>
            <person name="Tsitrin T."/>
            <person name="Vuong H."/>
            <person name="Weaver B."/>
            <person name="Ciecko A."/>
            <person name="Tallon L."/>
            <person name="Jackson J."/>
            <person name="Pai G."/>
            <person name="Aken S.V."/>
            <person name="Utterback T."/>
            <person name="Reidmuller S."/>
            <person name="Feldblyum T."/>
            <person name="Hsiao J."/>
            <person name="Zismann V."/>
            <person name="Iobst S."/>
            <person name="de Vazeille A.R."/>
            <person name="Buell C.R."/>
            <person name="Ying K."/>
            <person name="Li Y."/>
            <person name="Lu T."/>
            <person name="Huang Y."/>
            <person name="Zhao Q."/>
            <person name="Feng Q."/>
            <person name="Zhang L."/>
            <person name="Zhu J."/>
            <person name="Weng Q."/>
            <person name="Mu J."/>
            <person name="Lu Y."/>
            <person name="Fan D."/>
            <person name="Liu Y."/>
            <person name="Guan J."/>
            <person name="Zhang Y."/>
            <person name="Yu S."/>
            <person name="Liu X."/>
            <person name="Zhang Y."/>
            <person name="Hong G."/>
            <person name="Han B."/>
            <person name="Choisne N."/>
            <person name="Demange N."/>
            <person name="Orjeda G."/>
            <person name="Samain S."/>
            <person name="Cattolico L."/>
            <person name="Pelletier E."/>
            <person name="Couloux A."/>
            <person name="Segurens B."/>
            <person name="Wincker P."/>
            <person name="D'Hont A."/>
            <person name="Scarpelli C."/>
            <person name="Weissenbach J."/>
            <person name="Salanoubat M."/>
            <person name="Quetier F."/>
            <person name="Yu Y."/>
            <person name="Kim H.R."/>
            <person name="Rambo T."/>
            <person name="Currie J."/>
            <person name="Collura K."/>
            <person name="Luo M."/>
            <person name="Yang T."/>
            <person name="Ammiraju J.S.S."/>
            <person name="Engler F."/>
            <person name="Soderlund C."/>
            <person name="Wing R.A."/>
            <person name="Palmer L.E."/>
            <person name="de la Bastide M."/>
            <person name="Spiegel L."/>
            <person name="Nascimento L."/>
            <person name="Zutavern T."/>
            <person name="O'Shaughnessy A."/>
            <person name="Dike S."/>
            <person name="Dedhia N."/>
            <person name="Preston R."/>
            <person name="Balija V."/>
            <person name="McCombie W.R."/>
            <person name="Chow T."/>
            <person name="Chen H."/>
            <person name="Chung M."/>
            <person name="Chen C."/>
            <person name="Shaw J."/>
            <person name="Wu H."/>
            <person name="Hsiao K."/>
            <person name="Chao Y."/>
            <person name="Chu M."/>
            <person name="Cheng C."/>
            <person name="Hour A."/>
            <person name="Lee P."/>
            <person name="Lin S."/>
            <person name="Lin Y."/>
            <person name="Liou J."/>
            <person name="Liu S."/>
            <person name="Hsing Y."/>
            <person name="Raghuvanshi S."/>
            <person name="Mohanty A."/>
            <person name="Bharti A.K."/>
            <person name="Gaur A."/>
            <person name="Gupta V."/>
            <person name="Kumar D."/>
            <person name="Ravi V."/>
            <person name="Vij S."/>
            <person name="Kapur A."/>
            <person name="Khurana P."/>
            <person name="Khurana P."/>
            <person name="Khurana J.P."/>
            <person name="Tyagi A.K."/>
            <person name="Gaikwad K."/>
            <person name="Singh A."/>
            <person name="Dalal V."/>
            <person name="Srivastava S."/>
            <person name="Dixit A."/>
            <person name="Pal A.K."/>
            <person name="Ghazi I.A."/>
            <person name="Yadav M."/>
            <person name="Pandit A."/>
            <person name="Bhargava A."/>
            <person name="Sureshbabu K."/>
            <person name="Batra K."/>
            <person name="Sharma T.R."/>
            <person name="Mohapatra T."/>
            <person name="Singh N.K."/>
            <person name="Messing J."/>
            <person name="Nelson A.B."/>
            <person name="Fuks G."/>
            <person name="Kavchok S."/>
            <person name="Keizer G."/>
            <person name="Linton E."/>
            <person name="Llaca V."/>
            <person name="Song R."/>
            <person name="Tanyolac B."/>
            <person name="Young S."/>
            <person name="Ho-Il K."/>
            <person name="Hahn J.H."/>
            <person name="Sangsakoo G."/>
            <person name="Vanavichit A."/>
            <person name="de Mattos Luiz.A.T."/>
            <person name="Zimmer P.D."/>
            <person name="Malone G."/>
            <person name="Dellagostin O."/>
            <person name="de Oliveira A.C."/>
            <person name="Bevan M."/>
            <person name="Bancroft I."/>
            <person name="Minx P."/>
            <person name="Cordum H."/>
            <person name="Wilson R."/>
            <person name="Cheng Z."/>
            <person name="Jin W."/>
            <person name="Jiang J."/>
            <person name="Leong S.A."/>
            <person name="Iwama H."/>
            <person name="Gojobori T."/>
            <person name="Itoh T."/>
            <person name="Niimura Y."/>
            <person name="Fujii Y."/>
            <person name="Habara T."/>
            <person name="Sakai H."/>
            <person name="Sato Y."/>
            <person name="Wilson G."/>
            <person name="Kumar K."/>
            <person name="McCouch S."/>
            <person name="Juretic N."/>
            <person name="Hoen D."/>
            <person name="Wright S."/>
            <person name="Bruskiewich R."/>
            <person name="Bureau T."/>
            <person name="Miyao A."/>
            <person name="Hirochika H."/>
            <person name="Nishikawa T."/>
            <person name="Kadowaki K."/>
            <person name="Sugiura M."/>
            <person name="Burr B."/>
            <person name="Sasaki T."/>
        </authorList>
    </citation>
    <scope>NUCLEOTIDE SEQUENCE [LARGE SCALE GENOMIC DNA]</scope>
    <source>
        <strain evidence="2">cv. Nipponbare</strain>
    </source>
</reference>
<protein>
    <submittedName>
        <fullName evidence="1">Uncharacterized protein</fullName>
    </submittedName>
</protein>
<dbReference type="Proteomes" id="UP000000763">
    <property type="component" value="Chromosome 6"/>
</dbReference>
<accession>Q5Z9E3</accession>
<evidence type="ECO:0000313" key="1">
    <source>
        <dbReference type="EMBL" id="BAD53664.1"/>
    </source>
</evidence>
<name>Q5Z9E3_ORYSJ</name>
<reference evidence="2" key="2">
    <citation type="journal article" date="2008" name="Nucleic Acids Res.">
        <title>The rice annotation project database (RAP-DB): 2008 update.</title>
        <authorList>
            <consortium name="The rice annotation project (RAP)"/>
        </authorList>
    </citation>
    <scope>GENOME REANNOTATION</scope>
    <source>
        <strain evidence="2">cv. Nipponbare</strain>
    </source>
</reference>
<proteinExistence type="predicted"/>